<dbReference type="InterPro" id="IPR001387">
    <property type="entry name" value="Cro/C1-type_HTH"/>
</dbReference>
<dbReference type="SUPFAM" id="SSF47413">
    <property type="entry name" value="lambda repressor-like DNA-binding domains"/>
    <property type="match status" value="1"/>
</dbReference>
<dbReference type="RefSeq" id="WP_204393327.1">
    <property type="nucleotide sequence ID" value="NZ_JAFBBW010000001.1"/>
</dbReference>
<organism evidence="2 3">
    <name type="scientific">Agromyces aurantiacus</name>
    <dbReference type="NCBI Taxonomy" id="165814"/>
    <lineage>
        <taxon>Bacteria</taxon>
        <taxon>Bacillati</taxon>
        <taxon>Actinomycetota</taxon>
        <taxon>Actinomycetes</taxon>
        <taxon>Micrococcales</taxon>
        <taxon>Microbacteriaceae</taxon>
        <taxon>Agromyces</taxon>
    </lineage>
</organism>
<gene>
    <name evidence="2" type="ORF">ACFPER_12085</name>
</gene>
<dbReference type="Pfam" id="PF01381">
    <property type="entry name" value="HTH_3"/>
    <property type="match status" value="1"/>
</dbReference>
<dbReference type="Proteomes" id="UP001595960">
    <property type="component" value="Unassembled WGS sequence"/>
</dbReference>
<keyword evidence="3" id="KW-1185">Reference proteome</keyword>
<name>A0ABV9R8C6_9MICO</name>
<reference evidence="3" key="1">
    <citation type="journal article" date="2019" name="Int. J. Syst. Evol. Microbiol.">
        <title>The Global Catalogue of Microorganisms (GCM) 10K type strain sequencing project: providing services to taxonomists for standard genome sequencing and annotation.</title>
        <authorList>
            <consortium name="The Broad Institute Genomics Platform"/>
            <consortium name="The Broad Institute Genome Sequencing Center for Infectious Disease"/>
            <person name="Wu L."/>
            <person name="Ma J."/>
        </authorList>
    </citation>
    <scope>NUCLEOTIDE SEQUENCE [LARGE SCALE GENOMIC DNA]</scope>
    <source>
        <strain evidence="3">CGMCC 1.12192</strain>
    </source>
</reference>
<sequence>MSEQLNAPAGWLPEPYGSAGQHSWAEYVRAVAGRDSGREVALKTGSSESAISRWKSGYSVPDPRQVVTIARAYNRNPVEALIAAGYLTADEASIPMTQPSLRDFSDLELAREMLRRAAAAE</sequence>
<dbReference type="EMBL" id="JBHSJC010000001">
    <property type="protein sequence ID" value="MFC4829536.1"/>
    <property type="molecule type" value="Genomic_DNA"/>
</dbReference>
<dbReference type="InterPro" id="IPR010982">
    <property type="entry name" value="Lambda_DNA-bd_dom_sf"/>
</dbReference>
<feature type="domain" description="HTH cro/C1-type" evidence="1">
    <location>
        <begin position="38"/>
        <end position="81"/>
    </location>
</feature>
<protein>
    <submittedName>
        <fullName evidence="2">Helix-turn-helix domain-containing protein</fullName>
    </submittedName>
</protein>
<accession>A0ABV9R8C6</accession>
<evidence type="ECO:0000313" key="2">
    <source>
        <dbReference type="EMBL" id="MFC4829536.1"/>
    </source>
</evidence>
<evidence type="ECO:0000313" key="3">
    <source>
        <dbReference type="Proteomes" id="UP001595960"/>
    </source>
</evidence>
<dbReference type="CDD" id="cd00093">
    <property type="entry name" value="HTH_XRE"/>
    <property type="match status" value="1"/>
</dbReference>
<dbReference type="PROSITE" id="PS50943">
    <property type="entry name" value="HTH_CROC1"/>
    <property type="match status" value="1"/>
</dbReference>
<proteinExistence type="predicted"/>
<evidence type="ECO:0000259" key="1">
    <source>
        <dbReference type="PROSITE" id="PS50943"/>
    </source>
</evidence>
<dbReference type="Gene3D" id="1.10.260.40">
    <property type="entry name" value="lambda repressor-like DNA-binding domains"/>
    <property type="match status" value="1"/>
</dbReference>
<comment type="caution">
    <text evidence="2">The sequence shown here is derived from an EMBL/GenBank/DDBJ whole genome shotgun (WGS) entry which is preliminary data.</text>
</comment>